<comment type="caution">
    <text evidence="2">The sequence shown here is derived from an EMBL/GenBank/DDBJ whole genome shotgun (WGS) entry which is preliminary data.</text>
</comment>
<name>A0A9P7K4S0_9AGAR</name>
<dbReference type="EMBL" id="JABCKI010005774">
    <property type="protein sequence ID" value="KAG5638216.1"/>
    <property type="molecule type" value="Genomic_DNA"/>
</dbReference>
<dbReference type="SUPFAM" id="SSF81383">
    <property type="entry name" value="F-box domain"/>
    <property type="match status" value="1"/>
</dbReference>
<gene>
    <name evidence="2" type="ORF">H0H81_001217</name>
</gene>
<dbReference type="OrthoDB" id="3070253at2759"/>
<keyword evidence="3" id="KW-1185">Reference proteome</keyword>
<organism evidence="2 3">
    <name type="scientific">Sphagnurus paluster</name>
    <dbReference type="NCBI Taxonomy" id="117069"/>
    <lineage>
        <taxon>Eukaryota</taxon>
        <taxon>Fungi</taxon>
        <taxon>Dikarya</taxon>
        <taxon>Basidiomycota</taxon>
        <taxon>Agaricomycotina</taxon>
        <taxon>Agaricomycetes</taxon>
        <taxon>Agaricomycetidae</taxon>
        <taxon>Agaricales</taxon>
        <taxon>Tricholomatineae</taxon>
        <taxon>Lyophyllaceae</taxon>
        <taxon>Sphagnurus</taxon>
    </lineage>
</organism>
<reference evidence="2" key="2">
    <citation type="submission" date="2021-10" db="EMBL/GenBank/DDBJ databases">
        <title>Phylogenomics reveals ancestral predisposition of the termite-cultivated fungus Termitomyces towards a domesticated lifestyle.</title>
        <authorList>
            <person name="Auxier B."/>
            <person name="Grum-Grzhimaylo A."/>
            <person name="Cardenas M.E."/>
            <person name="Lodge J.D."/>
            <person name="Laessoe T."/>
            <person name="Pedersen O."/>
            <person name="Smith M.E."/>
            <person name="Kuyper T.W."/>
            <person name="Franco-Molano E.A."/>
            <person name="Baroni T.J."/>
            <person name="Aanen D.K."/>
        </authorList>
    </citation>
    <scope>NUCLEOTIDE SEQUENCE</scope>
    <source>
        <strain evidence="2">D49</strain>
    </source>
</reference>
<accession>A0A9P7K4S0</accession>
<dbReference type="InterPro" id="IPR036047">
    <property type="entry name" value="F-box-like_dom_sf"/>
</dbReference>
<protein>
    <recommendedName>
        <fullName evidence="4">F-box domain-containing protein</fullName>
    </recommendedName>
</protein>
<reference evidence="2" key="1">
    <citation type="submission" date="2021-02" db="EMBL/GenBank/DDBJ databases">
        <authorList>
            <person name="Nieuwenhuis M."/>
            <person name="Van De Peppel L.J.J."/>
        </authorList>
    </citation>
    <scope>NUCLEOTIDE SEQUENCE</scope>
    <source>
        <strain evidence="2">D49</strain>
    </source>
</reference>
<feature type="region of interest" description="Disordered" evidence="1">
    <location>
        <begin position="223"/>
        <end position="248"/>
    </location>
</feature>
<evidence type="ECO:0000256" key="1">
    <source>
        <dbReference type="SAM" id="MobiDB-lite"/>
    </source>
</evidence>
<dbReference type="Proteomes" id="UP000717328">
    <property type="component" value="Unassembled WGS sequence"/>
</dbReference>
<sequence length="453" mass="50256">MIPASDPSIPIPRLPQELVDHIIDHLYDDTLTLNSCSLVCHAWLPTSRLHLFSKISLKVTPAVAPSELCKRLHRLLTSSPYIIPYIRELDVLEGSPLGGAQAQAQAVPPAAQGGTARSTTWVTTERTFPHLLRTLTHLQRLEFGAQSTTLHWALLPPSLQSALHRVFSLRSLTFVRLRSWSFTHFGDLAALLACCRNLQGLALACVSVSGDLGVPGVVFDIPETDAEGDDDDDESSVRSAAGEDEQPTSQCRLEFLTIEHVGSGQLGHWLLSPRSTVDLRGLRELRIAHFHDLPAIERLLARTGDSLEYFHFKTGCLDVYPFDLSINANLRSIKLTLEDPPNALLWVQTLLHSVSPPNVLEHIGLEFYTDLKQMVDGWAELDALLLRPELAGLRQVDVGLFARPTSPEFTRVAEELAGLGARGVLRMYRLGLKNQRSNQQIALMPRMSRYDSD</sequence>
<dbReference type="AlphaFoldDB" id="A0A9P7K4S0"/>
<dbReference type="SUPFAM" id="SSF52047">
    <property type="entry name" value="RNI-like"/>
    <property type="match status" value="1"/>
</dbReference>
<evidence type="ECO:0008006" key="4">
    <source>
        <dbReference type="Google" id="ProtNLM"/>
    </source>
</evidence>
<feature type="compositionally biased region" description="Acidic residues" evidence="1">
    <location>
        <begin position="223"/>
        <end position="234"/>
    </location>
</feature>
<evidence type="ECO:0000313" key="3">
    <source>
        <dbReference type="Proteomes" id="UP000717328"/>
    </source>
</evidence>
<evidence type="ECO:0000313" key="2">
    <source>
        <dbReference type="EMBL" id="KAG5638216.1"/>
    </source>
</evidence>
<proteinExistence type="predicted"/>